<feature type="transmembrane region" description="Helical" evidence="1">
    <location>
        <begin position="232"/>
        <end position="251"/>
    </location>
</feature>
<dbReference type="Pfam" id="PF06912">
    <property type="entry name" value="DUF1275"/>
    <property type="match status" value="1"/>
</dbReference>
<evidence type="ECO:0000313" key="3">
    <source>
        <dbReference type="Proteomes" id="UP000663852"/>
    </source>
</evidence>
<protein>
    <recommendedName>
        <fullName evidence="4">Transmembrane protein</fullName>
    </recommendedName>
</protein>
<dbReference type="PANTHER" id="PTHR37314:SF4">
    <property type="entry name" value="UPF0700 TRANSMEMBRANE PROTEIN YOAK"/>
    <property type="match status" value="1"/>
</dbReference>
<accession>A0A815KDA3</accession>
<gene>
    <name evidence="2" type="ORF">EDS130_LOCUS35505</name>
</gene>
<proteinExistence type="predicted"/>
<comment type="caution">
    <text evidence="2">The sequence shown here is derived from an EMBL/GenBank/DDBJ whole genome shotgun (WGS) entry which is preliminary data.</text>
</comment>
<keyword evidence="1" id="KW-0812">Transmembrane</keyword>
<dbReference type="PANTHER" id="PTHR37314">
    <property type="entry name" value="SLR0142 PROTEIN"/>
    <property type="match status" value="1"/>
</dbReference>
<name>A0A815KDA3_ADIRI</name>
<dbReference type="OrthoDB" id="10063988at2759"/>
<dbReference type="EMBL" id="CAJNOJ010000313">
    <property type="protein sequence ID" value="CAF1391679.1"/>
    <property type="molecule type" value="Genomic_DNA"/>
</dbReference>
<feature type="transmembrane region" description="Helical" evidence="1">
    <location>
        <begin position="257"/>
        <end position="277"/>
    </location>
</feature>
<reference evidence="2" key="1">
    <citation type="submission" date="2021-02" db="EMBL/GenBank/DDBJ databases">
        <authorList>
            <person name="Nowell W R."/>
        </authorList>
    </citation>
    <scope>NUCLEOTIDE SEQUENCE</scope>
</reference>
<sequence>MRLISQQIHTLRGCALCFELATIDFTNKFNAKYNTPPASPLISPVYVPVNIQQAIVIPTIDADNDEVRCRFDKGSAECTGVCPPDSLPKGTFILSNLTLLITGSESSDWYIAAVMIKNFIDSTSKDTTEQYSYSIFSSCPSNNMQSNQYYATFTVAENDNVHISLNSHWEALSPSAYLVCLGFGLQNGMCTTYSGAVIRTTHVTGTMTDIGLILGQAVFHKRTRKNLWKLKILVPLYLSFLFGAVVGWFAHEWLHDKAILIPCAIVGCLGLGHITYCRMISNLHIEKIQKKNEELYSSAKFSATVSDVVVKTSSISDIQSNEVDDDLIGQNTTVSLITHNDSAQVKQQDQPMFFV</sequence>
<dbReference type="Proteomes" id="UP000663852">
    <property type="component" value="Unassembled WGS sequence"/>
</dbReference>
<evidence type="ECO:0000256" key="1">
    <source>
        <dbReference type="SAM" id="Phobius"/>
    </source>
</evidence>
<evidence type="ECO:0000313" key="2">
    <source>
        <dbReference type="EMBL" id="CAF1391679.1"/>
    </source>
</evidence>
<keyword evidence="1" id="KW-1133">Transmembrane helix</keyword>
<dbReference type="AlphaFoldDB" id="A0A815KDA3"/>
<keyword evidence="1" id="KW-0472">Membrane</keyword>
<dbReference type="InterPro" id="IPR010699">
    <property type="entry name" value="DUF1275"/>
</dbReference>
<evidence type="ECO:0008006" key="4">
    <source>
        <dbReference type="Google" id="ProtNLM"/>
    </source>
</evidence>
<organism evidence="2 3">
    <name type="scientific">Adineta ricciae</name>
    <name type="common">Rotifer</name>
    <dbReference type="NCBI Taxonomy" id="249248"/>
    <lineage>
        <taxon>Eukaryota</taxon>
        <taxon>Metazoa</taxon>
        <taxon>Spiralia</taxon>
        <taxon>Gnathifera</taxon>
        <taxon>Rotifera</taxon>
        <taxon>Eurotatoria</taxon>
        <taxon>Bdelloidea</taxon>
        <taxon>Adinetida</taxon>
        <taxon>Adinetidae</taxon>
        <taxon>Adineta</taxon>
    </lineage>
</organism>